<dbReference type="Proteomes" id="UP000243799">
    <property type="component" value="Unassembled WGS sequence"/>
</dbReference>
<dbReference type="AlphaFoldDB" id="A0A1I1BP81"/>
<accession>A0A1I1BP81</accession>
<dbReference type="RefSeq" id="WP_091675313.1">
    <property type="nucleotide sequence ID" value="NZ_FOKG01000014.1"/>
</dbReference>
<dbReference type="STRING" id="490629.SAMN05216266_114201"/>
<dbReference type="OrthoDB" id="3701195at2"/>
<reference evidence="2" key="1">
    <citation type="submission" date="2016-10" db="EMBL/GenBank/DDBJ databases">
        <authorList>
            <person name="Varghese N."/>
            <person name="Submissions S."/>
        </authorList>
    </citation>
    <scope>NUCLEOTIDE SEQUENCE [LARGE SCALE GENOMIC DNA]</scope>
    <source>
        <strain evidence="2">CGMCC 4.3568</strain>
    </source>
</reference>
<organism evidence="1 2">
    <name type="scientific">Amycolatopsis marina</name>
    <dbReference type="NCBI Taxonomy" id="490629"/>
    <lineage>
        <taxon>Bacteria</taxon>
        <taxon>Bacillati</taxon>
        <taxon>Actinomycetota</taxon>
        <taxon>Actinomycetes</taxon>
        <taxon>Pseudonocardiales</taxon>
        <taxon>Pseudonocardiaceae</taxon>
        <taxon>Amycolatopsis</taxon>
    </lineage>
</organism>
<dbReference type="EMBL" id="FOKG01000014">
    <property type="protein sequence ID" value="SFB50548.1"/>
    <property type="molecule type" value="Genomic_DNA"/>
</dbReference>
<gene>
    <name evidence="1" type="ORF">SAMN05216266_114201</name>
</gene>
<keyword evidence="2" id="KW-1185">Reference proteome</keyword>
<proteinExistence type="predicted"/>
<evidence type="ECO:0000313" key="1">
    <source>
        <dbReference type="EMBL" id="SFB50548.1"/>
    </source>
</evidence>
<protein>
    <submittedName>
        <fullName evidence="1">Uncharacterized protein</fullName>
    </submittedName>
</protein>
<name>A0A1I1BP81_9PSEU</name>
<evidence type="ECO:0000313" key="2">
    <source>
        <dbReference type="Proteomes" id="UP000243799"/>
    </source>
</evidence>
<sequence length="115" mass="12054">MTWQWYTLGALVLAAGAAAPVLFQHNRRTAGGKEAISARARAALLGHYVEDPVVTADPEAVRLLRAGRERWNSAGAVLATANSVQDYNLAKQIADEGLAAVRAAHARIGLPGPGS</sequence>